<sequence length="249" mass="26714">MKSLLWFGCLWALTCDQLSSAFVQNPTAATTFRQETKLNSILDTLSSIGGIAPPQPILFGNKGLLKSLLSGTYLESNIDNLECCYKASRDGWSAIDFHTKVDDKGSGLVVARTRTGVTVGGFNPNGWRSTDDYYLSNTAFLWHAQGSKAVKSPIYPGSNAGVYDYATGGPNFGAEDLVLGAPQAAIMGGFAGPDMENVSANAGNLKQGRCSFSGAYDFSNQWPIRGRFQLVEVEVYCAGSAGGKRKSFW</sequence>
<keyword evidence="1" id="KW-0732">Signal</keyword>
<evidence type="ECO:0000313" key="3">
    <source>
        <dbReference type="EMBL" id="CAB9513760.1"/>
    </source>
</evidence>
<keyword evidence="4" id="KW-1185">Reference proteome</keyword>
<gene>
    <name evidence="3" type="ORF">SEMRO_611_G175250.1</name>
</gene>
<protein>
    <submittedName>
        <fullName evidence="3">TLD</fullName>
    </submittedName>
</protein>
<name>A0A9N8HIR1_9STRA</name>
<comment type="caution">
    <text evidence="3">The sequence shown here is derived from an EMBL/GenBank/DDBJ whole genome shotgun (WGS) entry which is preliminary data.</text>
</comment>
<dbReference type="OrthoDB" id="25620at2759"/>
<feature type="chain" id="PRO_5040403386" evidence="1">
    <location>
        <begin position="22"/>
        <end position="249"/>
    </location>
</feature>
<reference evidence="3" key="1">
    <citation type="submission" date="2020-06" db="EMBL/GenBank/DDBJ databases">
        <authorList>
            <consortium name="Plant Systems Biology data submission"/>
        </authorList>
    </citation>
    <scope>NUCLEOTIDE SEQUENCE</scope>
    <source>
        <strain evidence="3">D6</strain>
    </source>
</reference>
<feature type="signal peptide" evidence="1">
    <location>
        <begin position="1"/>
        <end position="21"/>
    </location>
</feature>
<evidence type="ECO:0000256" key="1">
    <source>
        <dbReference type="SAM" id="SignalP"/>
    </source>
</evidence>
<evidence type="ECO:0000259" key="2">
    <source>
        <dbReference type="PROSITE" id="PS51886"/>
    </source>
</evidence>
<dbReference type="EMBL" id="CAICTM010000610">
    <property type="protein sequence ID" value="CAB9513760.1"/>
    <property type="molecule type" value="Genomic_DNA"/>
</dbReference>
<dbReference type="SMART" id="SM00584">
    <property type="entry name" value="TLDc"/>
    <property type="match status" value="1"/>
</dbReference>
<feature type="domain" description="TLDc" evidence="2">
    <location>
        <begin position="56"/>
        <end position="239"/>
    </location>
</feature>
<organism evidence="3 4">
    <name type="scientific">Seminavis robusta</name>
    <dbReference type="NCBI Taxonomy" id="568900"/>
    <lineage>
        <taxon>Eukaryota</taxon>
        <taxon>Sar</taxon>
        <taxon>Stramenopiles</taxon>
        <taxon>Ochrophyta</taxon>
        <taxon>Bacillariophyta</taxon>
        <taxon>Bacillariophyceae</taxon>
        <taxon>Bacillariophycidae</taxon>
        <taxon>Naviculales</taxon>
        <taxon>Naviculaceae</taxon>
        <taxon>Seminavis</taxon>
    </lineage>
</organism>
<dbReference type="PROSITE" id="PS51886">
    <property type="entry name" value="TLDC"/>
    <property type="match status" value="1"/>
</dbReference>
<dbReference type="AlphaFoldDB" id="A0A9N8HIR1"/>
<dbReference type="InterPro" id="IPR006571">
    <property type="entry name" value="TLDc_dom"/>
</dbReference>
<proteinExistence type="predicted"/>
<evidence type="ECO:0000313" key="4">
    <source>
        <dbReference type="Proteomes" id="UP001153069"/>
    </source>
</evidence>
<dbReference type="Proteomes" id="UP001153069">
    <property type="component" value="Unassembled WGS sequence"/>
</dbReference>
<accession>A0A9N8HIR1</accession>
<dbReference type="Pfam" id="PF07534">
    <property type="entry name" value="TLD"/>
    <property type="match status" value="1"/>
</dbReference>